<sequence length="371" mass="40999">MPAPLRASVLGTGLSAQVFHIPFILAHPQYFTLHSILERGAAPEKSFAREKYGEGIKVVTTFEEVTGDKEVDVVVLSTPNNTHYAYAKAALEAGKHVIIEKPLTTTTTEGAELLAIAKKHNLLICVYQNRRYDSDFLTLRRLLEKEQVFGQVVEFETHYDRFRPAMTGGGTWKEKPGTGQGALFDLGSHLIDQVLTLFGTPTSLTGFVGNSRQLGDPSFADSFLALFHYPVTPQRPLPLTIIIRGGILSLLNPQLRYVVKGTKAGWVKHGLDVQEPQLRRPVLMSLSDPEFGVEPKELEGTLTTVDANGAMKSEKTPTEKGDYTLWYKNVGEALQARDPGLLAVTPEQGLEVIKMIELIYQSQKEGRTVQV</sequence>
<dbReference type="SUPFAM" id="SSF51735">
    <property type="entry name" value="NAD(P)-binding Rossmann-fold domains"/>
    <property type="match status" value="1"/>
</dbReference>
<dbReference type="Pfam" id="PF01408">
    <property type="entry name" value="GFO_IDH_MocA"/>
    <property type="match status" value="1"/>
</dbReference>
<protein>
    <submittedName>
        <fullName evidence="5">NADP-binding protein</fullName>
    </submittedName>
</protein>
<dbReference type="OrthoDB" id="446809at2759"/>
<dbReference type="Gene3D" id="3.30.360.10">
    <property type="entry name" value="Dihydrodipicolinate Reductase, domain 2"/>
    <property type="match status" value="1"/>
</dbReference>
<feature type="domain" description="Gfo/Idh/MocA-like oxidoreductase N-terminal" evidence="3">
    <location>
        <begin position="6"/>
        <end position="126"/>
    </location>
</feature>
<keyword evidence="6" id="KW-1185">Reference proteome</keyword>
<dbReference type="InterPro" id="IPR051317">
    <property type="entry name" value="Gfo/Idh/MocA_oxidoreduct"/>
</dbReference>
<dbReference type="HOGENOM" id="CLU_023194_19_0_1"/>
<evidence type="ECO:0000313" key="6">
    <source>
        <dbReference type="Proteomes" id="UP000030653"/>
    </source>
</evidence>
<gene>
    <name evidence="5" type="ORF">DACRYDRAFT_22654</name>
</gene>
<dbReference type="InterPro" id="IPR004104">
    <property type="entry name" value="Gfo/Idh/MocA-like_OxRdtase_C"/>
</dbReference>
<comment type="similarity">
    <text evidence="1">Belongs to the Gfo/Idh/MocA family.</text>
</comment>
<accession>M5G6Y6</accession>
<dbReference type="OMA" id="RFERWRP"/>
<dbReference type="GO" id="GO:0000166">
    <property type="term" value="F:nucleotide binding"/>
    <property type="evidence" value="ECO:0007669"/>
    <property type="project" value="InterPro"/>
</dbReference>
<dbReference type="Proteomes" id="UP000030653">
    <property type="component" value="Unassembled WGS sequence"/>
</dbReference>
<evidence type="ECO:0000313" key="5">
    <source>
        <dbReference type="EMBL" id="EJU01577.1"/>
    </source>
</evidence>
<reference evidence="5 6" key="1">
    <citation type="journal article" date="2012" name="Science">
        <title>The Paleozoic origin of enzymatic lignin decomposition reconstructed from 31 fungal genomes.</title>
        <authorList>
            <person name="Floudas D."/>
            <person name="Binder M."/>
            <person name="Riley R."/>
            <person name="Barry K."/>
            <person name="Blanchette R.A."/>
            <person name="Henrissat B."/>
            <person name="Martinez A.T."/>
            <person name="Otillar R."/>
            <person name="Spatafora J.W."/>
            <person name="Yadav J.S."/>
            <person name="Aerts A."/>
            <person name="Benoit I."/>
            <person name="Boyd A."/>
            <person name="Carlson A."/>
            <person name="Copeland A."/>
            <person name="Coutinho P.M."/>
            <person name="de Vries R.P."/>
            <person name="Ferreira P."/>
            <person name="Findley K."/>
            <person name="Foster B."/>
            <person name="Gaskell J."/>
            <person name="Glotzer D."/>
            <person name="Gorecki P."/>
            <person name="Heitman J."/>
            <person name="Hesse C."/>
            <person name="Hori C."/>
            <person name="Igarashi K."/>
            <person name="Jurgens J.A."/>
            <person name="Kallen N."/>
            <person name="Kersten P."/>
            <person name="Kohler A."/>
            <person name="Kuees U."/>
            <person name="Kumar T.K.A."/>
            <person name="Kuo A."/>
            <person name="LaButti K."/>
            <person name="Larrondo L.F."/>
            <person name="Lindquist E."/>
            <person name="Ling A."/>
            <person name="Lombard V."/>
            <person name="Lucas S."/>
            <person name="Lundell T."/>
            <person name="Martin R."/>
            <person name="McLaughlin D.J."/>
            <person name="Morgenstern I."/>
            <person name="Morin E."/>
            <person name="Murat C."/>
            <person name="Nagy L.G."/>
            <person name="Nolan M."/>
            <person name="Ohm R.A."/>
            <person name="Patyshakuliyeva A."/>
            <person name="Rokas A."/>
            <person name="Ruiz-Duenas F.J."/>
            <person name="Sabat G."/>
            <person name="Salamov A."/>
            <person name="Samejima M."/>
            <person name="Schmutz J."/>
            <person name="Slot J.C."/>
            <person name="St John F."/>
            <person name="Stenlid J."/>
            <person name="Sun H."/>
            <person name="Sun S."/>
            <person name="Syed K."/>
            <person name="Tsang A."/>
            <person name="Wiebenga A."/>
            <person name="Young D."/>
            <person name="Pisabarro A."/>
            <person name="Eastwood D.C."/>
            <person name="Martin F."/>
            <person name="Cullen D."/>
            <person name="Grigoriev I.V."/>
            <person name="Hibbett D.S."/>
        </authorList>
    </citation>
    <scope>NUCLEOTIDE SEQUENCE [LARGE SCALE GENOMIC DNA]</scope>
    <source>
        <strain evidence="5 6">DJM-731 SS1</strain>
    </source>
</reference>
<dbReference type="STRING" id="1858805.M5G6Y6"/>
<dbReference type="InterPro" id="IPR036291">
    <property type="entry name" value="NAD(P)-bd_dom_sf"/>
</dbReference>
<dbReference type="Gene3D" id="3.40.50.720">
    <property type="entry name" value="NAD(P)-binding Rossmann-like Domain"/>
    <property type="match status" value="1"/>
</dbReference>
<dbReference type="RefSeq" id="XP_040628474.1">
    <property type="nucleotide sequence ID" value="XM_040772908.1"/>
</dbReference>
<dbReference type="GeneID" id="63687970"/>
<dbReference type="InterPro" id="IPR000683">
    <property type="entry name" value="Gfo/Idh/MocA-like_OxRdtase_N"/>
</dbReference>
<proteinExistence type="inferred from homology"/>
<dbReference type="AlphaFoldDB" id="M5G6Y6"/>
<organism evidence="5 6">
    <name type="scientific">Dacryopinax primogenitus (strain DJM 731)</name>
    <name type="common">Brown rot fungus</name>
    <dbReference type="NCBI Taxonomy" id="1858805"/>
    <lineage>
        <taxon>Eukaryota</taxon>
        <taxon>Fungi</taxon>
        <taxon>Dikarya</taxon>
        <taxon>Basidiomycota</taxon>
        <taxon>Agaricomycotina</taxon>
        <taxon>Dacrymycetes</taxon>
        <taxon>Dacrymycetales</taxon>
        <taxon>Dacrymycetaceae</taxon>
        <taxon>Dacryopinax</taxon>
    </lineage>
</organism>
<name>M5G6Y6_DACPD</name>
<evidence type="ECO:0000259" key="4">
    <source>
        <dbReference type="Pfam" id="PF02894"/>
    </source>
</evidence>
<dbReference type="EMBL" id="JH795864">
    <property type="protein sequence ID" value="EJU01577.1"/>
    <property type="molecule type" value="Genomic_DNA"/>
</dbReference>
<keyword evidence="2" id="KW-0560">Oxidoreductase</keyword>
<dbReference type="PANTHER" id="PTHR43708">
    <property type="entry name" value="CONSERVED EXPRESSED OXIDOREDUCTASE (EUROFUNG)"/>
    <property type="match status" value="1"/>
</dbReference>
<evidence type="ECO:0000256" key="2">
    <source>
        <dbReference type="ARBA" id="ARBA00023002"/>
    </source>
</evidence>
<dbReference type="GO" id="GO:0016491">
    <property type="term" value="F:oxidoreductase activity"/>
    <property type="evidence" value="ECO:0007669"/>
    <property type="project" value="UniProtKB-KW"/>
</dbReference>
<dbReference type="Pfam" id="PF02894">
    <property type="entry name" value="GFO_IDH_MocA_C"/>
    <property type="match status" value="1"/>
</dbReference>
<evidence type="ECO:0000259" key="3">
    <source>
        <dbReference type="Pfam" id="PF01408"/>
    </source>
</evidence>
<evidence type="ECO:0000256" key="1">
    <source>
        <dbReference type="ARBA" id="ARBA00010928"/>
    </source>
</evidence>
<dbReference type="PANTHER" id="PTHR43708:SF5">
    <property type="entry name" value="CONSERVED EXPRESSED OXIDOREDUCTASE (EUROFUNG)-RELATED"/>
    <property type="match status" value="1"/>
</dbReference>
<feature type="domain" description="Gfo/Idh/MocA-like oxidoreductase C-terminal" evidence="4">
    <location>
        <begin position="146"/>
        <end position="371"/>
    </location>
</feature>